<dbReference type="Gene3D" id="3.40.640.10">
    <property type="entry name" value="Type I PLP-dependent aspartate aminotransferase-like (Major domain)"/>
    <property type="match status" value="2"/>
</dbReference>
<gene>
    <name evidence="10" type="ORF">BT93_L4232</name>
</gene>
<dbReference type="PANTHER" id="PTHR11879:SF44">
    <property type="entry name" value="ASPARTATE AMINOTRANSFERASE"/>
    <property type="match status" value="1"/>
</dbReference>
<evidence type="ECO:0000256" key="7">
    <source>
        <dbReference type="ARBA" id="ARBA00049185"/>
    </source>
</evidence>
<dbReference type="Gramene" id="rna-gnl|WGS:JABURB|Cocit.L4232.1">
    <property type="protein sequence ID" value="cds-KAF7851272.1"/>
    <property type="gene ID" value="gene-BT93_L4232"/>
</dbReference>
<evidence type="ECO:0000256" key="8">
    <source>
        <dbReference type="RuleBase" id="RU000480"/>
    </source>
</evidence>
<evidence type="ECO:0000256" key="6">
    <source>
        <dbReference type="ARBA" id="ARBA00022898"/>
    </source>
</evidence>
<comment type="similarity">
    <text evidence="2">Belongs to the class-I pyridoxal-phosphate-dependent aminotransferase family.</text>
</comment>
<organism evidence="10 11">
    <name type="scientific">Corymbia citriodora subsp. variegata</name>
    <dbReference type="NCBI Taxonomy" id="360336"/>
    <lineage>
        <taxon>Eukaryota</taxon>
        <taxon>Viridiplantae</taxon>
        <taxon>Streptophyta</taxon>
        <taxon>Embryophyta</taxon>
        <taxon>Tracheophyta</taxon>
        <taxon>Spermatophyta</taxon>
        <taxon>Magnoliopsida</taxon>
        <taxon>eudicotyledons</taxon>
        <taxon>Gunneridae</taxon>
        <taxon>Pentapetalae</taxon>
        <taxon>rosids</taxon>
        <taxon>malvids</taxon>
        <taxon>Myrtales</taxon>
        <taxon>Myrtaceae</taxon>
        <taxon>Myrtoideae</taxon>
        <taxon>Eucalypteae</taxon>
        <taxon>Corymbia</taxon>
    </lineage>
</organism>
<dbReference type="InterPro" id="IPR015422">
    <property type="entry name" value="PyrdxlP-dep_Trfase_small"/>
</dbReference>
<dbReference type="Pfam" id="PF00155">
    <property type="entry name" value="Aminotran_1_2"/>
    <property type="match status" value="1"/>
</dbReference>
<dbReference type="PRINTS" id="PR00799">
    <property type="entry name" value="TRANSAMINASE"/>
</dbReference>
<feature type="domain" description="Aminotransferase class I/classII large" evidence="9">
    <location>
        <begin position="52"/>
        <end position="401"/>
    </location>
</feature>
<evidence type="ECO:0000256" key="2">
    <source>
        <dbReference type="ARBA" id="ARBA00007441"/>
    </source>
</evidence>
<dbReference type="PROSITE" id="PS00105">
    <property type="entry name" value="AA_TRANSFER_CLASS_1"/>
    <property type="match status" value="1"/>
</dbReference>
<evidence type="ECO:0000259" key="9">
    <source>
        <dbReference type="Pfam" id="PF00155"/>
    </source>
</evidence>
<sequence length="409" mass="45363">MEPESDPDRREGTSPTRHCRVDESAFAHVPRAPEIPVYAVMIACSKDPSPVKLNLGMGVYRTEDGRPLLLNVVKKAEELLFSDPFANKEYLPITGLAEFRELSAKLIFGTDSPAIKENRVTTVQCLSGSGSLRIAADFLAKYYYQVNVGLCLRTYRYYDPVTKGLDFQGILEDLASAPSGAIVLLHACAHNPTGVDPTVEQWEDIRQIIRSKGLLPFFDCAYQGFVSGSLEDDARAVRKFVADGGECLVVQSYSKNMGLYGERVGALSVVCKTADVATRIESQLKLLIRPMYSNPPIHGAAIAAAILKDRNLFNEWTLELETMTKRLIHMREQLFDALHERGTPGDWTHILKHVGLFTFSGLKEEQIAFMTREFHIYMSSDGRINMAGLSTNTVPHLANAIHAAVTQIP</sequence>
<proteinExistence type="inferred from homology"/>
<evidence type="ECO:0000256" key="3">
    <source>
        <dbReference type="ARBA" id="ARBA00011738"/>
    </source>
</evidence>
<dbReference type="Proteomes" id="UP000806378">
    <property type="component" value="Unassembled WGS sequence"/>
</dbReference>
<dbReference type="PANTHER" id="PTHR11879">
    <property type="entry name" value="ASPARTATE AMINOTRANSFERASE"/>
    <property type="match status" value="1"/>
</dbReference>
<dbReference type="EMBL" id="MU089553">
    <property type="protein sequence ID" value="KAF7851272.1"/>
    <property type="molecule type" value="Genomic_DNA"/>
</dbReference>
<dbReference type="GO" id="GO:0030170">
    <property type="term" value="F:pyridoxal phosphate binding"/>
    <property type="evidence" value="ECO:0007669"/>
    <property type="project" value="InterPro"/>
</dbReference>
<dbReference type="InterPro" id="IPR015421">
    <property type="entry name" value="PyrdxlP-dep_Trfase_major"/>
</dbReference>
<comment type="subunit">
    <text evidence="3 8">Homodimer.</text>
</comment>
<reference evidence="10" key="1">
    <citation type="submission" date="2020-05" db="EMBL/GenBank/DDBJ databases">
        <title>WGS assembly of Corymbia citriodora subspecies variegata.</title>
        <authorList>
            <person name="Barry K."/>
            <person name="Hundley H."/>
            <person name="Shu S."/>
            <person name="Jenkins J."/>
            <person name="Grimwood J."/>
            <person name="Baten A."/>
        </authorList>
    </citation>
    <scope>NUCLEOTIDE SEQUENCE</scope>
    <source>
        <strain evidence="10">CV2-018</strain>
    </source>
</reference>
<comment type="catalytic activity">
    <reaction evidence="7 8">
        <text>L-aspartate + 2-oxoglutarate = oxaloacetate + L-glutamate</text>
        <dbReference type="Rhea" id="RHEA:21824"/>
        <dbReference type="ChEBI" id="CHEBI:16452"/>
        <dbReference type="ChEBI" id="CHEBI:16810"/>
        <dbReference type="ChEBI" id="CHEBI:29985"/>
        <dbReference type="ChEBI" id="CHEBI:29991"/>
        <dbReference type="EC" id="2.6.1.1"/>
    </reaction>
</comment>
<dbReference type="InterPro" id="IPR000796">
    <property type="entry name" value="Asp_trans"/>
</dbReference>
<dbReference type="GO" id="GO:0005739">
    <property type="term" value="C:mitochondrion"/>
    <property type="evidence" value="ECO:0007669"/>
    <property type="project" value="TreeGrafter"/>
</dbReference>
<dbReference type="InterPro" id="IPR004839">
    <property type="entry name" value="Aminotransferase_I/II_large"/>
</dbReference>
<evidence type="ECO:0000256" key="5">
    <source>
        <dbReference type="ARBA" id="ARBA00022679"/>
    </source>
</evidence>
<dbReference type="NCBIfam" id="NF006719">
    <property type="entry name" value="PRK09257.1"/>
    <property type="match status" value="1"/>
</dbReference>
<dbReference type="GO" id="GO:0004069">
    <property type="term" value="F:L-aspartate:2-oxoglutarate aminotransferase activity"/>
    <property type="evidence" value="ECO:0007669"/>
    <property type="project" value="UniProtKB-EC"/>
</dbReference>
<comment type="cofactor">
    <cofactor evidence="1">
        <name>pyridoxal 5'-phosphate</name>
        <dbReference type="ChEBI" id="CHEBI:597326"/>
    </cofactor>
</comment>
<keyword evidence="6" id="KW-0663">Pyridoxal phosphate</keyword>
<dbReference type="Gene3D" id="3.90.1150.10">
    <property type="entry name" value="Aspartate Aminotransferase, domain 1"/>
    <property type="match status" value="2"/>
</dbReference>
<dbReference type="FunFam" id="3.90.1150.10:FF:000001">
    <property type="entry name" value="Aspartate aminotransferase"/>
    <property type="match status" value="1"/>
</dbReference>
<dbReference type="SUPFAM" id="SSF53383">
    <property type="entry name" value="PLP-dependent transferases"/>
    <property type="match status" value="1"/>
</dbReference>
<keyword evidence="5 8" id="KW-0808">Transferase</keyword>
<comment type="caution">
    <text evidence="10">The sequence shown here is derived from an EMBL/GenBank/DDBJ whole genome shotgun (WGS) entry which is preliminary data.</text>
</comment>
<dbReference type="InterPro" id="IPR015424">
    <property type="entry name" value="PyrdxlP-dep_Trfase"/>
</dbReference>
<dbReference type="InterPro" id="IPR004838">
    <property type="entry name" value="NHTrfase_class1_PyrdxlP-BS"/>
</dbReference>
<comment type="miscellaneous">
    <text evidence="8">In eukaryotes there are cytoplasmic, mitochondrial and chloroplastic isozymes.</text>
</comment>
<name>A0A8T0CX23_CORYI</name>
<dbReference type="GO" id="GO:0006520">
    <property type="term" value="P:amino acid metabolic process"/>
    <property type="evidence" value="ECO:0007669"/>
    <property type="project" value="InterPro"/>
</dbReference>
<dbReference type="OrthoDB" id="6752799at2759"/>
<accession>A0A8T0CX23</accession>
<evidence type="ECO:0000313" key="10">
    <source>
        <dbReference type="EMBL" id="KAF7851272.1"/>
    </source>
</evidence>
<keyword evidence="4 8" id="KW-0032">Aminotransferase</keyword>
<evidence type="ECO:0000256" key="1">
    <source>
        <dbReference type="ARBA" id="ARBA00001933"/>
    </source>
</evidence>
<dbReference type="CDD" id="cd00609">
    <property type="entry name" value="AAT_like"/>
    <property type="match status" value="1"/>
</dbReference>
<protein>
    <recommendedName>
        <fullName evidence="8">Aspartate aminotransferase</fullName>
        <ecNumber evidence="8">2.6.1.1</ecNumber>
    </recommendedName>
</protein>
<evidence type="ECO:0000313" key="11">
    <source>
        <dbReference type="Proteomes" id="UP000806378"/>
    </source>
</evidence>
<dbReference type="FunFam" id="3.40.640.10:FF:000066">
    <property type="entry name" value="Aspartate aminotransferase"/>
    <property type="match status" value="1"/>
</dbReference>
<keyword evidence="11" id="KW-1185">Reference proteome</keyword>
<dbReference type="AlphaFoldDB" id="A0A8T0CX23"/>
<dbReference type="EC" id="2.6.1.1" evidence="8"/>
<evidence type="ECO:0000256" key="4">
    <source>
        <dbReference type="ARBA" id="ARBA00022576"/>
    </source>
</evidence>